<evidence type="ECO:0000256" key="3">
    <source>
        <dbReference type="ARBA" id="ARBA00005254"/>
    </source>
</evidence>
<organism evidence="8 9">
    <name type="scientific">Aspergillus leporis</name>
    <dbReference type="NCBI Taxonomy" id="41062"/>
    <lineage>
        <taxon>Eukaryota</taxon>
        <taxon>Fungi</taxon>
        <taxon>Dikarya</taxon>
        <taxon>Ascomycota</taxon>
        <taxon>Pezizomycotina</taxon>
        <taxon>Eurotiomycetes</taxon>
        <taxon>Eurotiomycetidae</taxon>
        <taxon>Eurotiales</taxon>
        <taxon>Aspergillaceae</taxon>
        <taxon>Aspergillus</taxon>
        <taxon>Aspergillus subgen. Circumdati</taxon>
    </lineage>
</organism>
<proteinExistence type="inferred from homology"/>
<comment type="pathway">
    <text evidence="2">Siderophore biosynthesis.</text>
</comment>
<dbReference type="GO" id="GO:0005739">
    <property type="term" value="C:mitochondrion"/>
    <property type="evidence" value="ECO:0007669"/>
    <property type="project" value="TreeGrafter"/>
</dbReference>
<keyword evidence="5" id="KW-0413">Isomerase</keyword>
<dbReference type="GO" id="GO:0005777">
    <property type="term" value="C:peroxisome"/>
    <property type="evidence" value="ECO:0007669"/>
    <property type="project" value="UniProtKB-SubCell"/>
</dbReference>
<dbReference type="EMBL" id="ML732212">
    <property type="protein sequence ID" value="KAB8074310.1"/>
    <property type="molecule type" value="Genomic_DNA"/>
</dbReference>
<evidence type="ECO:0000313" key="9">
    <source>
        <dbReference type="Proteomes" id="UP000326565"/>
    </source>
</evidence>
<keyword evidence="6" id="KW-0456">Lyase</keyword>
<evidence type="ECO:0000256" key="7">
    <source>
        <dbReference type="RuleBase" id="RU003707"/>
    </source>
</evidence>
<dbReference type="FunFam" id="3.90.226.10:FF:000074">
    <property type="entry name" value="Enoyl-CoA hydratase (AFU_orthologue AFUA_2G10650)"/>
    <property type="match status" value="1"/>
</dbReference>
<comment type="similarity">
    <text evidence="3 7">Belongs to the enoyl-CoA hydratase/isomerase family.</text>
</comment>
<dbReference type="CDD" id="cd06558">
    <property type="entry name" value="crotonase-like"/>
    <property type="match status" value="1"/>
</dbReference>
<evidence type="ECO:0000256" key="2">
    <source>
        <dbReference type="ARBA" id="ARBA00004924"/>
    </source>
</evidence>
<dbReference type="GO" id="GO:0016829">
    <property type="term" value="F:lyase activity"/>
    <property type="evidence" value="ECO:0007669"/>
    <property type="project" value="UniProtKB-KW"/>
</dbReference>
<comment type="subcellular location">
    <subcellularLocation>
        <location evidence="1">Peroxisome</location>
    </subcellularLocation>
</comment>
<dbReference type="InterPro" id="IPR018376">
    <property type="entry name" value="Enoyl-CoA_hyd/isom_CS"/>
</dbReference>
<keyword evidence="4" id="KW-0576">Peroxisome</keyword>
<sequence>MQHPPVQGCLVSFPAPHVLLLTLNRPKQRNCISLATSDDIIRLWEWFDTAPDLHVAIITGTGESFCSGADLKEWNKLNESGITNEMKAPGLAGLPRRRAGKPIIAAVNGFCLGGGFEMVVNCDIIVASDKASFGLPEVQRGIAAVAGSLPRLVRVLGKQRAAEIALSGLSFPASQMERWGLVNRVVEHNQLLANAVEIATAISKNSPDSIRVTMEGLHYGWEIASVEDASTMLVDDWYGRLIAGENFHEGVRAFVEKRKPKWRPSRL</sequence>
<dbReference type="Pfam" id="PF00378">
    <property type="entry name" value="ECH_1"/>
    <property type="match status" value="1"/>
</dbReference>
<keyword evidence="9" id="KW-1185">Reference proteome</keyword>
<protein>
    <submittedName>
        <fullName evidence="8">ClpP/crotonase-like domain-containing protein</fullName>
    </submittedName>
</protein>
<evidence type="ECO:0000256" key="4">
    <source>
        <dbReference type="ARBA" id="ARBA00023140"/>
    </source>
</evidence>
<dbReference type="AlphaFoldDB" id="A0A5N5X4P7"/>
<dbReference type="Gene3D" id="3.90.226.10">
    <property type="entry name" value="2-enoyl-CoA Hydratase, Chain A, domain 1"/>
    <property type="match status" value="1"/>
</dbReference>
<accession>A0A5N5X4P7</accession>
<dbReference type="GO" id="GO:0016853">
    <property type="term" value="F:isomerase activity"/>
    <property type="evidence" value="ECO:0007669"/>
    <property type="project" value="UniProtKB-KW"/>
</dbReference>
<dbReference type="PANTHER" id="PTHR11941">
    <property type="entry name" value="ENOYL-COA HYDRATASE-RELATED"/>
    <property type="match status" value="1"/>
</dbReference>
<gene>
    <name evidence="8" type="ORF">BDV29DRAFT_156790</name>
</gene>
<evidence type="ECO:0000256" key="1">
    <source>
        <dbReference type="ARBA" id="ARBA00004275"/>
    </source>
</evidence>
<dbReference type="Gene3D" id="1.10.12.10">
    <property type="entry name" value="Lyase 2-enoyl-coa Hydratase, Chain A, domain 2"/>
    <property type="match status" value="1"/>
</dbReference>
<reference evidence="8 9" key="1">
    <citation type="submission" date="2019-04" db="EMBL/GenBank/DDBJ databases">
        <title>Friends and foes A comparative genomics study of 23 Aspergillus species from section Flavi.</title>
        <authorList>
            <consortium name="DOE Joint Genome Institute"/>
            <person name="Kjaerbolling I."/>
            <person name="Vesth T."/>
            <person name="Frisvad J.C."/>
            <person name="Nybo J.L."/>
            <person name="Theobald S."/>
            <person name="Kildgaard S."/>
            <person name="Isbrandt T."/>
            <person name="Kuo A."/>
            <person name="Sato A."/>
            <person name="Lyhne E.K."/>
            <person name="Kogle M.E."/>
            <person name="Wiebenga A."/>
            <person name="Kun R.S."/>
            <person name="Lubbers R.J."/>
            <person name="Makela M.R."/>
            <person name="Barry K."/>
            <person name="Chovatia M."/>
            <person name="Clum A."/>
            <person name="Daum C."/>
            <person name="Haridas S."/>
            <person name="He G."/>
            <person name="LaButti K."/>
            <person name="Lipzen A."/>
            <person name="Mondo S."/>
            <person name="Riley R."/>
            <person name="Salamov A."/>
            <person name="Simmons B.A."/>
            <person name="Magnuson J.K."/>
            <person name="Henrissat B."/>
            <person name="Mortensen U.H."/>
            <person name="Larsen T.O."/>
            <person name="Devries R.P."/>
            <person name="Grigoriev I.V."/>
            <person name="Machida M."/>
            <person name="Baker S.E."/>
            <person name="Andersen M.R."/>
        </authorList>
    </citation>
    <scope>NUCLEOTIDE SEQUENCE [LARGE SCALE GENOMIC DNA]</scope>
    <source>
        <strain evidence="8 9">CBS 151.66</strain>
    </source>
</reference>
<dbReference type="PROSITE" id="PS00166">
    <property type="entry name" value="ENOYL_COA_HYDRATASE"/>
    <property type="match status" value="1"/>
</dbReference>
<dbReference type="OrthoDB" id="2139957at2759"/>
<dbReference type="Proteomes" id="UP000326565">
    <property type="component" value="Unassembled WGS sequence"/>
</dbReference>
<name>A0A5N5X4P7_9EURO</name>
<dbReference type="PANTHER" id="PTHR11941:SF152">
    <property type="entry name" value="ENOYL-COA HYDRATASE_ISOMERASE FAMILY PROTEIN (AFU_ORTHOLOGUE AFUA_3G03410)"/>
    <property type="match status" value="1"/>
</dbReference>
<dbReference type="SUPFAM" id="SSF52096">
    <property type="entry name" value="ClpP/crotonase"/>
    <property type="match status" value="1"/>
</dbReference>
<dbReference type="InterPro" id="IPR014748">
    <property type="entry name" value="Enoyl-CoA_hydra_C"/>
</dbReference>
<evidence type="ECO:0000256" key="5">
    <source>
        <dbReference type="ARBA" id="ARBA00023235"/>
    </source>
</evidence>
<dbReference type="GO" id="GO:0006635">
    <property type="term" value="P:fatty acid beta-oxidation"/>
    <property type="evidence" value="ECO:0007669"/>
    <property type="project" value="TreeGrafter"/>
</dbReference>
<evidence type="ECO:0000313" key="8">
    <source>
        <dbReference type="EMBL" id="KAB8074310.1"/>
    </source>
</evidence>
<dbReference type="InterPro" id="IPR001753">
    <property type="entry name" value="Enoyl-CoA_hydra/iso"/>
</dbReference>
<evidence type="ECO:0000256" key="6">
    <source>
        <dbReference type="ARBA" id="ARBA00023239"/>
    </source>
</evidence>
<dbReference type="InterPro" id="IPR029045">
    <property type="entry name" value="ClpP/crotonase-like_dom_sf"/>
</dbReference>